<dbReference type="PANTHER" id="PTHR12131:SF1">
    <property type="entry name" value="ATP-DEPENDENT RNA HELICASE SUPV3L1, MITOCHONDRIAL-RELATED"/>
    <property type="match status" value="1"/>
</dbReference>
<evidence type="ECO:0000313" key="7">
    <source>
        <dbReference type="EMBL" id="QHT85164.1"/>
    </source>
</evidence>
<keyword evidence="4" id="KW-0067">ATP-binding</keyword>
<organism evidence="7">
    <name type="scientific">viral metagenome</name>
    <dbReference type="NCBI Taxonomy" id="1070528"/>
    <lineage>
        <taxon>unclassified sequences</taxon>
        <taxon>metagenomes</taxon>
        <taxon>organismal metagenomes</taxon>
    </lineage>
</organism>
<feature type="domain" description="Helicase ATP-binding" evidence="5">
    <location>
        <begin position="36"/>
        <end position="207"/>
    </location>
</feature>
<dbReference type="SMART" id="SM00487">
    <property type="entry name" value="DEXDc"/>
    <property type="match status" value="1"/>
</dbReference>
<evidence type="ECO:0000256" key="1">
    <source>
        <dbReference type="ARBA" id="ARBA00022741"/>
    </source>
</evidence>
<sequence>MVKICQKNYPKENEELYKEHFDMFKFPLRDFQKHAIEAIVEGQSVLICAGTGNGKTLPSEFAINYFVGQGKKVIYTSPIKALSNQKYYDFTQKYPHIKFGILTGDIKANPEADVLIMTAEILQNTLYLNQNNKTESSSIAFNMDFDNELACVIHDEVHSINQDDRGSVWESIFMLLPNHVQNVMLSATLDTPEKFAQWTENMGNRGLSDSEVRKQVYLTMTPQRIVPLVHYSFITCNQGVFKSIGKDEALKKEINDLINKPHVIQTSNGEFNEPHYRKMKKMLDLFEQKQVRISRPHVLNQVCRYMVDNNLLPCACFILSRKQIEVAAREITIPLLEDDSKVGYIVKRECEQLLRSKLPNFQEYMELPEYVQMVSLLEKGIATHHSGTMPILKEIVELLFAKGYIKLLFCTETFSCGLNMPIKTVIFTDINKFDGTDFRVLYGYEYVQAAGRAGRQGLDTLGSVIHLNNLFKNTDLTDYKNMMRGTPQKLVSKFKISYNLLLNLIDSGVTDFLEFCQNSMIQDDIDAELGVMTRTIDTMEKEVEVIKNSMSLLKTPRDILEKYVDNENKRTTSVNKRRKEIDKEILEAKDAYKTIDADKMTFLRYMDKCSELSKIRTRYTTTDLYLNENIMVILDLLEKEGYVQYTDDAFINSAIVDEEMKEEPVSSPKYILSPKGQIATCLRESHCLVFAELLAKAEFDLLTAKQMISIFSCFTNISVPDELKIFNTNNCSDVAVKRIIEEIKSKYDHYRDFEIKNYANTGVNYEIHFDLIQYVLLWCDCETAPECKMILQQMELEKNIFLGEFVKAILKINNISSEMEKIAENSGNIALLSKLKEIPLLTMKFVATNQSLYI</sequence>
<dbReference type="PANTHER" id="PTHR12131">
    <property type="entry name" value="ATP-DEPENDENT RNA AND DNA HELICASE"/>
    <property type="match status" value="1"/>
</dbReference>
<evidence type="ECO:0000256" key="3">
    <source>
        <dbReference type="ARBA" id="ARBA00022806"/>
    </source>
</evidence>
<dbReference type="AlphaFoldDB" id="A0A6C0HX80"/>
<evidence type="ECO:0000259" key="6">
    <source>
        <dbReference type="PROSITE" id="PS51194"/>
    </source>
</evidence>
<dbReference type="Gene3D" id="3.40.50.300">
    <property type="entry name" value="P-loop containing nucleotide triphosphate hydrolases"/>
    <property type="match status" value="2"/>
</dbReference>
<dbReference type="InterPro" id="IPR011545">
    <property type="entry name" value="DEAD/DEAH_box_helicase_dom"/>
</dbReference>
<dbReference type="SUPFAM" id="SSF52540">
    <property type="entry name" value="P-loop containing nucleoside triphosphate hydrolases"/>
    <property type="match status" value="1"/>
</dbReference>
<dbReference type="InterPro" id="IPR001650">
    <property type="entry name" value="Helicase_C-like"/>
</dbReference>
<reference evidence="7" key="1">
    <citation type="journal article" date="2020" name="Nature">
        <title>Giant virus diversity and host interactions through global metagenomics.</title>
        <authorList>
            <person name="Schulz F."/>
            <person name="Roux S."/>
            <person name="Paez-Espino D."/>
            <person name="Jungbluth S."/>
            <person name="Walsh D.A."/>
            <person name="Denef V.J."/>
            <person name="McMahon K.D."/>
            <person name="Konstantinidis K.T."/>
            <person name="Eloe-Fadrosh E.A."/>
            <person name="Kyrpides N.C."/>
            <person name="Woyke T."/>
        </authorList>
    </citation>
    <scope>NUCLEOTIDE SEQUENCE</scope>
    <source>
        <strain evidence="7">GVMAG-M-3300023184-178</strain>
    </source>
</reference>
<dbReference type="Pfam" id="PF08148">
    <property type="entry name" value="DSHCT"/>
    <property type="match status" value="1"/>
</dbReference>
<dbReference type="PROSITE" id="PS51194">
    <property type="entry name" value="HELICASE_CTER"/>
    <property type="match status" value="1"/>
</dbReference>
<dbReference type="Gene3D" id="1.10.3380.30">
    <property type="match status" value="1"/>
</dbReference>
<dbReference type="GO" id="GO:0004386">
    <property type="term" value="F:helicase activity"/>
    <property type="evidence" value="ECO:0007669"/>
    <property type="project" value="UniProtKB-KW"/>
</dbReference>
<evidence type="ECO:0000256" key="4">
    <source>
        <dbReference type="ARBA" id="ARBA00022840"/>
    </source>
</evidence>
<dbReference type="Pfam" id="PF00270">
    <property type="entry name" value="DEAD"/>
    <property type="match status" value="1"/>
</dbReference>
<keyword evidence="2" id="KW-0378">Hydrolase</keyword>
<dbReference type="InterPro" id="IPR027417">
    <property type="entry name" value="P-loop_NTPase"/>
</dbReference>
<accession>A0A6C0HX80</accession>
<evidence type="ECO:0000256" key="2">
    <source>
        <dbReference type="ARBA" id="ARBA00022801"/>
    </source>
</evidence>
<name>A0A6C0HX80_9ZZZZ</name>
<dbReference type="SMART" id="SM00490">
    <property type="entry name" value="HELICc"/>
    <property type="match status" value="1"/>
</dbReference>
<dbReference type="InterPro" id="IPR050699">
    <property type="entry name" value="RNA-DNA_Helicase"/>
</dbReference>
<evidence type="ECO:0000259" key="5">
    <source>
        <dbReference type="PROSITE" id="PS51192"/>
    </source>
</evidence>
<dbReference type="InterPro" id="IPR014001">
    <property type="entry name" value="Helicase_ATP-bd"/>
</dbReference>
<dbReference type="GO" id="GO:0003676">
    <property type="term" value="F:nucleic acid binding"/>
    <property type="evidence" value="ECO:0007669"/>
    <property type="project" value="InterPro"/>
</dbReference>
<dbReference type="GO" id="GO:0005524">
    <property type="term" value="F:ATP binding"/>
    <property type="evidence" value="ECO:0007669"/>
    <property type="project" value="UniProtKB-KW"/>
</dbReference>
<dbReference type="GO" id="GO:0016787">
    <property type="term" value="F:hydrolase activity"/>
    <property type="evidence" value="ECO:0007669"/>
    <property type="project" value="UniProtKB-KW"/>
</dbReference>
<dbReference type="GO" id="GO:0055087">
    <property type="term" value="C:Ski complex"/>
    <property type="evidence" value="ECO:0007669"/>
    <property type="project" value="TreeGrafter"/>
</dbReference>
<dbReference type="EMBL" id="MN740034">
    <property type="protein sequence ID" value="QHT85164.1"/>
    <property type="molecule type" value="Genomic_DNA"/>
</dbReference>
<proteinExistence type="predicted"/>
<keyword evidence="1" id="KW-0547">Nucleotide-binding</keyword>
<evidence type="ECO:0008006" key="8">
    <source>
        <dbReference type="Google" id="ProtNLM"/>
    </source>
</evidence>
<dbReference type="GO" id="GO:0070478">
    <property type="term" value="P:nuclear-transcribed mRNA catabolic process, 3'-5' exonucleolytic nonsense-mediated decay"/>
    <property type="evidence" value="ECO:0007669"/>
    <property type="project" value="TreeGrafter"/>
</dbReference>
<protein>
    <recommendedName>
        <fullName evidence="8">Helicase ATP-binding domain-containing protein</fullName>
    </recommendedName>
</protein>
<dbReference type="InterPro" id="IPR012961">
    <property type="entry name" value="Ski2/MTR4_C"/>
</dbReference>
<dbReference type="Pfam" id="PF00271">
    <property type="entry name" value="Helicase_C"/>
    <property type="match status" value="1"/>
</dbReference>
<feature type="domain" description="Helicase C-terminal" evidence="6">
    <location>
        <begin position="349"/>
        <end position="505"/>
    </location>
</feature>
<keyword evidence="3" id="KW-0347">Helicase</keyword>
<dbReference type="PROSITE" id="PS51192">
    <property type="entry name" value="HELICASE_ATP_BIND_1"/>
    <property type="match status" value="1"/>
</dbReference>